<organism evidence="2 3">
    <name type="scientific">Diaporthe vaccinii</name>
    <dbReference type="NCBI Taxonomy" id="105482"/>
    <lineage>
        <taxon>Eukaryota</taxon>
        <taxon>Fungi</taxon>
        <taxon>Dikarya</taxon>
        <taxon>Ascomycota</taxon>
        <taxon>Pezizomycotina</taxon>
        <taxon>Sordariomycetes</taxon>
        <taxon>Sordariomycetidae</taxon>
        <taxon>Diaporthales</taxon>
        <taxon>Diaporthaceae</taxon>
        <taxon>Diaporthe</taxon>
        <taxon>Diaporthe eres species complex</taxon>
    </lineage>
</organism>
<comment type="caution">
    <text evidence="2">The sequence shown here is derived from an EMBL/GenBank/DDBJ whole genome shotgun (WGS) entry which is preliminary data.</text>
</comment>
<evidence type="ECO:0000313" key="2">
    <source>
        <dbReference type="EMBL" id="KAL2273793.1"/>
    </source>
</evidence>
<accession>A0ABR4DTT4</accession>
<keyword evidence="3" id="KW-1185">Reference proteome</keyword>
<dbReference type="Proteomes" id="UP001600888">
    <property type="component" value="Unassembled WGS sequence"/>
</dbReference>
<dbReference type="EMBL" id="JBAWTH010000172">
    <property type="protein sequence ID" value="KAL2273793.1"/>
    <property type="molecule type" value="Genomic_DNA"/>
</dbReference>
<feature type="region of interest" description="Disordered" evidence="1">
    <location>
        <begin position="52"/>
        <end position="71"/>
    </location>
</feature>
<evidence type="ECO:0000313" key="3">
    <source>
        <dbReference type="Proteomes" id="UP001600888"/>
    </source>
</evidence>
<reference evidence="2 3" key="1">
    <citation type="submission" date="2024-03" db="EMBL/GenBank/DDBJ databases">
        <title>A high-quality draft genome sequence of Diaporthe vaccinii, a causative agent of upright dieback and viscid rot disease in cranberry plants.</title>
        <authorList>
            <person name="Sarrasin M."/>
            <person name="Lang B.F."/>
            <person name="Burger G."/>
        </authorList>
    </citation>
    <scope>NUCLEOTIDE SEQUENCE [LARGE SCALE GENOMIC DNA]</scope>
    <source>
        <strain evidence="2 3">IS7</strain>
    </source>
</reference>
<proteinExistence type="predicted"/>
<sequence>MSTSPTNDRLRFFKIMFPFQPRTPWPVQPTLFPRRKLEITSVRPSLLSMMEEKGDGTSMGRWLFQDTSPST</sequence>
<evidence type="ECO:0000256" key="1">
    <source>
        <dbReference type="SAM" id="MobiDB-lite"/>
    </source>
</evidence>
<protein>
    <submittedName>
        <fullName evidence="2">Uncharacterized protein</fullName>
    </submittedName>
</protein>
<gene>
    <name evidence="2" type="ORF">FJTKL_04057</name>
</gene>
<name>A0ABR4DTT4_9PEZI</name>